<accession>A0A9D1E9Q3</accession>
<sequence>MKHAKQEDNASHVNRNYKDTLFRTLFAEKKHLLSLYNAVNGTDYTNEDDLEVNTLDNVIYMKMKNDISFLFGFSLNLYEHQSSMNPNMPLRDLFYVADLLQKIVKDKNLYSSSRVGIPTPRFVMFYNGTDEEAAQLELKLSDSFLQQVEDPELELKVKVYNINPGKNPELLEHCQRLKEYMIFVEKVRIYAAQMDIAAAVERAVDECISEGILADFLSEHRAEAIAMSIYEYDEEKHIKAERQEHYERGKQDGLEEGRRVGHCEEMKKSLSILTQTCQELGLSREESKIKLQEKYDLSPEEAESIVARYWEQDS</sequence>
<reference evidence="1" key="1">
    <citation type="submission" date="2020-10" db="EMBL/GenBank/DDBJ databases">
        <authorList>
            <person name="Gilroy R."/>
        </authorList>
    </citation>
    <scope>NUCLEOTIDE SEQUENCE</scope>
    <source>
        <strain evidence="1">ChiSjej5B23-6657</strain>
    </source>
</reference>
<evidence type="ECO:0000313" key="2">
    <source>
        <dbReference type="Proteomes" id="UP000823912"/>
    </source>
</evidence>
<gene>
    <name evidence="1" type="ORF">IAA55_04725</name>
</gene>
<dbReference type="AlphaFoldDB" id="A0A9D1E9Q3"/>
<proteinExistence type="predicted"/>
<dbReference type="Proteomes" id="UP000823912">
    <property type="component" value="Unassembled WGS sequence"/>
</dbReference>
<protein>
    <recommendedName>
        <fullName evidence="3">Transposase (putative) YhgA-like domain-containing protein</fullName>
    </recommendedName>
</protein>
<name>A0A9D1E9Q3_9FIRM</name>
<evidence type="ECO:0008006" key="3">
    <source>
        <dbReference type="Google" id="ProtNLM"/>
    </source>
</evidence>
<comment type="caution">
    <text evidence="1">The sequence shown here is derived from an EMBL/GenBank/DDBJ whole genome shotgun (WGS) entry which is preliminary data.</text>
</comment>
<organism evidence="1 2">
    <name type="scientific">Candidatus Pullilachnospira gallistercoris</name>
    <dbReference type="NCBI Taxonomy" id="2840911"/>
    <lineage>
        <taxon>Bacteria</taxon>
        <taxon>Bacillati</taxon>
        <taxon>Bacillota</taxon>
        <taxon>Clostridia</taxon>
        <taxon>Lachnospirales</taxon>
        <taxon>Lachnospiraceae</taxon>
        <taxon>Lachnospiraceae incertae sedis</taxon>
        <taxon>Candidatus Pullilachnospira</taxon>
    </lineage>
</organism>
<dbReference type="EMBL" id="DVHM01000078">
    <property type="protein sequence ID" value="HIR70566.1"/>
    <property type="molecule type" value="Genomic_DNA"/>
</dbReference>
<reference evidence="1" key="2">
    <citation type="journal article" date="2021" name="PeerJ">
        <title>Extensive microbial diversity within the chicken gut microbiome revealed by metagenomics and culture.</title>
        <authorList>
            <person name="Gilroy R."/>
            <person name="Ravi A."/>
            <person name="Getino M."/>
            <person name="Pursley I."/>
            <person name="Horton D.L."/>
            <person name="Alikhan N.F."/>
            <person name="Baker D."/>
            <person name="Gharbi K."/>
            <person name="Hall N."/>
            <person name="Watson M."/>
            <person name="Adriaenssens E.M."/>
            <person name="Foster-Nyarko E."/>
            <person name="Jarju S."/>
            <person name="Secka A."/>
            <person name="Antonio M."/>
            <person name="Oren A."/>
            <person name="Chaudhuri R.R."/>
            <person name="La Ragione R."/>
            <person name="Hildebrand F."/>
            <person name="Pallen M.J."/>
        </authorList>
    </citation>
    <scope>NUCLEOTIDE SEQUENCE</scope>
    <source>
        <strain evidence="1">ChiSjej5B23-6657</strain>
    </source>
</reference>
<evidence type="ECO:0000313" key="1">
    <source>
        <dbReference type="EMBL" id="HIR70566.1"/>
    </source>
</evidence>